<dbReference type="AlphaFoldDB" id="A0A511R2W9"/>
<gene>
    <name evidence="1" type="ORF">MHY01S_20950</name>
</gene>
<dbReference type="Proteomes" id="UP000321197">
    <property type="component" value="Unassembled WGS sequence"/>
</dbReference>
<evidence type="ECO:0000313" key="2">
    <source>
        <dbReference type="Proteomes" id="UP000321197"/>
    </source>
</evidence>
<comment type="caution">
    <text evidence="1">The sequence shown here is derived from an EMBL/GenBank/DDBJ whole genome shotgun (WGS) entry which is preliminary data.</text>
</comment>
<accession>A0A511R2W9</accession>
<reference evidence="1 2" key="1">
    <citation type="submission" date="2019-07" db="EMBL/GenBank/DDBJ databases">
        <title>Whole genome shotgun sequence of Meiothermus hypogaeus NBRC 106114.</title>
        <authorList>
            <person name="Hosoyama A."/>
            <person name="Uohara A."/>
            <person name="Ohji S."/>
            <person name="Ichikawa N."/>
        </authorList>
    </citation>
    <scope>NUCLEOTIDE SEQUENCE [LARGE SCALE GENOMIC DNA]</scope>
    <source>
        <strain evidence="1 2">NBRC 106114</strain>
    </source>
</reference>
<protein>
    <submittedName>
        <fullName evidence="1">Uncharacterized protein</fullName>
    </submittedName>
</protein>
<dbReference type="EMBL" id="BJXL01000066">
    <property type="protein sequence ID" value="GEM83929.1"/>
    <property type="molecule type" value="Genomic_DNA"/>
</dbReference>
<organism evidence="1 2">
    <name type="scientific">Meiothermus hypogaeus NBRC 106114</name>
    <dbReference type="NCBI Taxonomy" id="1227553"/>
    <lineage>
        <taxon>Bacteria</taxon>
        <taxon>Thermotogati</taxon>
        <taxon>Deinococcota</taxon>
        <taxon>Deinococci</taxon>
        <taxon>Thermales</taxon>
        <taxon>Thermaceae</taxon>
        <taxon>Meiothermus</taxon>
    </lineage>
</organism>
<sequence length="73" mass="7882">MVPSMQSHSRIGMANIGAARFRGGVVLELDNVANAMRRDGDEVASLVGVAGVTLALYSPTRQTLEELFYKTLE</sequence>
<proteinExistence type="predicted"/>
<name>A0A511R2W9_9DEIN</name>
<evidence type="ECO:0000313" key="1">
    <source>
        <dbReference type="EMBL" id="GEM83929.1"/>
    </source>
</evidence>